<dbReference type="STRING" id="395961.Cyan7425_1623"/>
<dbReference type="HOGENOM" id="CLU_162926_0_0_3"/>
<proteinExistence type="predicted"/>
<evidence type="ECO:0000313" key="1">
    <source>
        <dbReference type="EMBL" id="ACL43993.1"/>
    </source>
</evidence>
<reference evidence="1" key="1">
    <citation type="submission" date="2009-01" db="EMBL/GenBank/DDBJ databases">
        <title>Complete sequence of chromosome Cyanothece sp. PCC 7425.</title>
        <authorList>
            <consortium name="US DOE Joint Genome Institute"/>
            <person name="Lucas S."/>
            <person name="Copeland A."/>
            <person name="Lapidus A."/>
            <person name="Glavina del Rio T."/>
            <person name="Dalin E."/>
            <person name="Tice H."/>
            <person name="Bruce D."/>
            <person name="Goodwin L."/>
            <person name="Pitluck S."/>
            <person name="Sims D."/>
            <person name="Meineke L."/>
            <person name="Brettin T."/>
            <person name="Detter J.C."/>
            <person name="Han C."/>
            <person name="Larimer F."/>
            <person name="Land M."/>
            <person name="Hauser L."/>
            <person name="Kyrpides N."/>
            <person name="Ovchinnikova G."/>
            <person name="Liberton M."/>
            <person name="Stoeckel J."/>
            <person name="Banerjee A."/>
            <person name="Singh A."/>
            <person name="Page L."/>
            <person name="Sato H."/>
            <person name="Zhao L."/>
            <person name="Sherman L."/>
            <person name="Pakrasi H."/>
            <person name="Richardson P."/>
        </authorList>
    </citation>
    <scope>NUCLEOTIDE SEQUENCE</scope>
    <source>
        <strain evidence="1">PCC 7425</strain>
    </source>
</reference>
<protein>
    <recommendedName>
        <fullName evidence="2">Thylakoid-associated protein</fullName>
    </recommendedName>
</protein>
<dbReference type="eggNOG" id="ENOG5032S4S">
    <property type="taxonomic scope" value="Bacteria"/>
</dbReference>
<accession>B8HQK3</accession>
<dbReference type="Pfam" id="PF11378">
    <property type="entry name" value="DUF3181"/>
    <property type="match status" value="1"/>
</dbReference>
<name>B8HQK3_CYAP4</name>
<sequence length="102" mass="11518">MATSINARQIEDLAADIGKNVYIDVAKWHLYLAEAHLHTVLAERLYPLLQPGQLSEDQVTQVLAQIPVKLGGGRRELPLTDLLPMQSMVNLMDILEEFQRQL</sequence>
<evidence type="ECO:0008006" key="2">
    <source>
        <dbReference type="Google" id="ProtNLM"/>
    </source>
</evidence>
<dbReference type="EMBL" id="CP001344">
    <property type="protein sequence ID" value="ACL43993.1"/>
    <property type="molecule type" value="Genomic_DNA"/>
</dbReference>
<dbReference type="KEGG" id="cyn:Cyan7425_1623"/>
<dbReference type="InterPro" id="IPR021518">
    <property type="entry name" value="DUF3181"/>
</dbReference>
<dbReference type="OrthoDB" id="465245at2"/>
<organism evidence="1">
    <name type="scientific">Cyanothece sp. (strain PCC 7425 / ATCC 29141)</name>
    <dbReference type="NCBI Taxonomy" id="395961"/>
    <lineage>
        <taxon>Bacteria</taxon>
        <taxon>Bacillati</taxon>
        <taxon>Cyanobacteriota</taxon>
        <taxon>Cyanophyceae</taxon>
        <taxon>Gomontiellales</taxon>
        <taxon>Cyanothecaceae</taxon>
        <taxon>Cyanothece</taxon>
    </lineage>
</organism>
<dbReference type="AlphaFoldDB" id="B8HQK3"/>
<gene>
    <name evidence="1" type="ordered locus">Cyan7425_1623</name>
</gene>